<protein>
    <submittedName>
        <fullName evidence="1">Uncharacterized protein</fullName>
    </submittedName>
</protein>
<dbReference type="Proteomes" id="UP000190105">
    <property type="component" value="Unassembled WGS sequence"/>
</dbReference>
<dbReference type="GO" id="GO:0003677">
    <property type="term" value="F:DNA binding"/>
    <property type="evidence" value="ECO:0007669"/>
    <property type="project" value="InterPro"/>
</dbReference>
<dbReference type="RefSeq" id="WP_078696322.1">
    <property type="nucleotide sequence ID" value="NZ_FUYH01000008.1"/>
</dbReference>
<dbReference type="GO" id="GO:0008270">
    <property type="term" value="F:zinc ion binding"/>
    <property type="evidence" value="ECO:0007669"/>
    <property type="project" value="InterPro"/>
</dbReference>
<evidence type="ECO:0000313" key="1">
    <source>
        <dbReference type="EMBL" id="SKA87510.1"/>
    </source>
</evidence>
<dbReference type="InterPro" id="IPR036977">
    <property type="entry name" value="DNA_primase_Znf_CHC2"/>
</dbReference>
<dbReference type="SUPFAM" id="SSF57783">
    <property type="entry name" value="Zinc beta-ribbon"/>
    <property type="match status" value="1"/>
</dbReference>
<reference evidence="2" key="1">
    <citation type="submission" date="2017-02" db="EMBL/GenBank/DDBJ databases">
        <authorList>
            <person name="Varghese N."/>
            <person name="Submissions S."/>
        </authorList>
    </citation>
    <scope>NUCLEOTIDE SEQUENCE [LARGE SCALE GENOMIC DNA]</scope>
    <source>
        <strain evidence="2">USBA 833</strain>
    </source>
</reference>
<keyword evidence="2" id="KW-1185">Reference proteome</keyword>
<gene>
    <name evidence="1" type="ORF">SAMN05443428_10810</name>
</gene>
<proteinExistence type="predicted"/>
<dbReference type="EMBL" id="FUYH01000008">
    <property type="protein sequence ID" value="SKA87510.1"/>
    <property type="molecule type" value="Genomic_DNA"/>
</dbReference>
<dbReference type="GO" id="GO:0006260">
    <property type="term" value="P:DNA replication"/>
    <property type="evidence" value="ECO:0007669"/>
    <property type="project" value="InterPro"/>
</dbReference>
<accession>A0A1T4XD53</accession>
<sequence>MDIFAQIDLHTRTTLNITDYDFLRAFKNEGERTFFRLIQEQKGIVKSEDCILTDKDNDEYPFLQEVFQRYQRKGYAVYFVVNSGGTKQETITRINAHFLDFDYGKISKYDGNGKIIKEGKKTVYEYRTAAEIENYKIECLKTLKNFTLPPNIIVETKNGFHIYWLIDQQSKKDLLIFTPLQVELMNYFKQYESYPEHVDASAKSIERVLRIPNYYHLKDPNEPFLVKCIHFDTSRRYIQEELASAIGISIADLENYLTAEKQRKNIKNPTKGHPISQIEIVPNAISHKKAPIGYTDIITIFRSIDMRHYLGINCELNQNFKCIFHDDKHPSAQINLKGNSYKYFCYSSNCLCNTNKGMDIIDIVMMQKNCSTSDAIKHLIEYYNLSVSFLDIGWAQKQKEKYHKNINIINSLQKYREKYPYLNRVLRYAYPYIQTILSIALDNIISNLFKVGGEALFFFSNRYLAKKSKKTLDRTNKYINLLCVLGLLVKVPYNNINKKIVEKTKEISKKNKEEGICFYTIPDYALVLDIAEERAKTLITYRFSIKGMSRTYIANVFGQDFADQIYHVRIKKSNKNHFVQEYIEHFILKQIHQFGYCTKDMVINQPIIINGVYIKKYTKDFEFRRILPDILQKYCLVYIKANKEINKKLGIDTYKYIIVKEELISMLRQKV</sequence>
<dbReference type="Gene3D" id="3.90.580.10">
    <property type="entry name" value="Zinc finger, CHC2-type domain"/>
    <property type="match status" value="1"/>
</dbReference>
<evidence type="ECO:0000313" key="2">
    <source>
        <dbReference type="Proteomes" id="UP000190105"/>
    </source>
</evidence>
<dbReference type="STRING" id="1147123.SAMN05443428_10810"/>
<dbReference type="OrthoDB" id="581132at2"/>
<name>A0A1T4XD53_9CLOT</name>
<dbReference type="AlphaFoldDB" id="A0A1T4XD53"/>
<organism evidence="1 2">
    <name type="scientific">Caloramator quimbayensis</name>
    <dbReference type="NCBI Taxonomy" id="1147123"/>
    <lineage>
        <taxon>Bacteria</taxon>
        <taxon>Bacillati</taxon>
        <taxon>Bacillota</taxon>
        <taxon>Clostridia</taxon>
        <taxon>Eubacteriales</taxon>
        <taxon>Clostridiaceae</taxon>
        <taxon>Caloramator</taxon>
    </lineage>
</organism>